<dbReference type="InterPro" id="IPR034660">
    <property type="entry name" value="DinB/YfiT-like"/>
</dbReference>
<dbReference type="EMBL" id="RKMH01000019">
    <property type="protein sequence ID" value="RPA57107.1"/>
    <property type="molecule type" value="Genomic_DNA"/>
</dbReference>
<feature type="domain" description="Mycothiol-dependent maleylpyruvate isomerase metal-binding" evidence="3">
    <location>
        <begin position="11"/>
        <end position="147"/>
    </location>
</feature>
<dbReference type="Pfam" id="PF11716">
    <property type="entry name" value="MDMPI_N"/>
    <property type="match status" value="1"/>
</dbReference>
<evidence type="ECO:0000259" key="3">
    <source>
        <dbReference type="Pfam" id="PF11716"/>
    </source>
</evidence>
<dbReference type="GO" id="GO:0046872">
    <property type="term" value="F:metal ion binding"/>
    <property type="evidence" value="ECO:0007669"/>
    <property type="project" value="InterPro"/>
</dbReference>
<dbReference type="NCBIfam" id="TIGR03083">
    <property type="entry name" value="maleylpyruvate isomerase family mycothiol-dependent enzyme"/>
    <property type="match status" value="1"/>
</dbReference>
<reference evidence="4 5" key="1">
    <citation type="submission" date="2018-11" db="EMBL/GenBank/DDBJ databases">
        <title>Draft genome sequence of Gordonia sp. RS15-1S isolated from rice stems.</title>
        <authorList>
            <person name="Muangham S."/>
        </authorList>
    </citation>
    <scope>NUCLEOTIDE SEQUENCE [LARGE SCALE GENOMIC DNA]</scope>
    <source>
        <strain evidence="4 5">RS15-1S</strain>
    </source>
</reference>
<gene>
    <name evidence="4" type="ORF">EF294_19780</name>
</gene>
<feature type="domain" description="tRNA wybutosine-synthesis" evidence="2">
    <location>
        <begin position="183"/>
        <end position="226"/>
    </location>
</feature>
<evidence type="ECO:0000259" key="2">
    <source>
        <dbReference type="Pfam" id="PF08608"/>
    </source>
</evidence>
<proteinExistence type="predicted"/>
<dbReference type="Pfam" id="PF08608">
    <property type="entry name" value="Wyosine_form"/>
    <property type="match status" value="1"/>
</dbReference>
<evidence type="ECO:0000313" key="4">
    <source>
        <dbReference type="EMBL" id="RPA57107.1"/>
    </source>
</evidence>
<name>A0A3N4G6T1_9ACTN</name>
<dbReference type="RefSeq" id="WP_123932610.1">
    <property type="nucleotide sequence ID" value="NZ_JBPSDP010000020.1"/>
</dbReference>
<dbReference type="Proteomes" id="UP000267536">
    <property type="component" value="Unassembled WGS sequence"/>
</dbReference>
<sequence length="271" mass="28830">MSLVQEVVADLAAASAELDDLVADLDVDEWAIHTPAPGWTIAHQIAHLAWTDEVAAVAATDPEAFSAITREAMTDPTGFVDAAAEQGALKSPADLLAQWRTVRESLGRALLAVPEGTKIPWFGPPMSATSMATARLMETWAHGLDVADALGVTLVPTDRIKAVVHIGVRTRDFAYAVNGKTPPAAPFRFEIVAPSGELWTWGPADATDVVRGPAVDFCELVTQRRAPADLDLQIIGDHAREWSTIAQCFAGPPGGGREPSGPLHPRPKADR</sequence>
<dbReference type="NCBIfam" id="TIGR03084">
    <property type="entry name" value="TIGR03084 family metal-binding protein"/>
    <property type="match status" value="1"/>
</dbReference>
<dbReference type="Gene3D" id="1.20.120.450">
    <property type="entry name" value="dinb family like domain"/>
    <property type="match status" value="1"/>
</dbReference>
<keyword evidence="5" id="KW-1185">Reference proteome</keyword>
<dbReference type="InterPro" id="IPR024344">
    <property type="entry name" value="MDMPI_metal-binding"/>
</dbReference>
<dbReference type="AlphaFoldDB" id="A0A3N4G6T1"/>
<dbReference type="SUPFAM" id="SSF109854">
    <property type="entry name" value="DinB/YfiT-like putative metalloenzymes"/>
    <property type="match status" value="1"/>
</dbReference>
<dbReference type="OrthoDB" id="113180at2"/>
<organism evidence="4 5">
    <name type="scientific">Gordonia oryzae</name>
    <dbReference type="NCBI Taxonomy" id="2487349"/>
    <lineage>
        <taxon>Bacteria</taxon>
        <taxon>Bacillati</taxon>
        <taxon>Actinomycetota</taxon>
        <taxon>Actinomycetes</taxon>
        <taxon>Mycobacteriales</taxon>
        <taxon>Gordoniaceae</taxon>
        <taxon>Gordonia</taxon>
    </lineage>
</organism>
<feature type="region of interest" description="Disordered" evidence="1">
    <location>
        <begin position="250"/>
        <end position="271"/>
    </location>
</feature>
<dbReference type="InterPro" id="IPR013917">
    <property type="entry name" value="tRNA_wybutosine-synth"/>
</dbReference>
<dbReference type="InterPro" id="IPR017518">
    <property type="entry name" value="CHP03084"/>
</dbReference>
<evidence type="ECO:0000313" key="5">
    <source>
        <dbReference type="Proteomes" id="UP000267536"/>
    </source>
</evidence>
<comment type="caution">
    <text evidence="4">The sequence shown here is derived from an EMBL/GenBank/DDBJ whole genome shotgun (WGS) entry which is preliminary data.</text>
</comment>
<evidence type="ECO:0000256" key="1">
    <source>
        <dbReference type="SAM" id="MobiDB-lite"/>
    </source>
</evidence>
<protein>
    <submittedName>
        <fullName evidence="4">TIGR03084 family protein</fullName>
    </submittedName>
</protein>
<accession>A0A3N4G6T1</accession>
<dbReference type="InterPro" id="IPR017517">
    <property type="entry name" value="Maleyloyr_isom"/>
</dbReference>